<dbReference type="AlphaFoldDB" id="A0A318JLI1"/>
<gene>
    <name evidence="7" type="ORF">DFR70_12594</name>
</gene>
<evidence type="ECO:0000256" key="1">
    <source>
        <dbReference type="ARBA" id="ARBA00004651"/>
    </source>
</evidence>
<dbReference type="SUPFAM" id="SSF103473">
    <property type="entry name" value="MFS general substrate transporter"/>
    <property type="match status" value="1"/>
</dbReference>
<dbReference type="Pfam" id="PF07690">
    <property type="entry name" value="MFS_1"/>
    <property type="match status" value="1"/>
</dbReference>
<accession>A0A318JLI1</accession>
<feature type="transmembrane region" description="Helical" evidence="5">
    <location>
        <begin position="276"/>
        <end position="294"/>
    </location>
</feature>
<feature type="transmembrane region" description="Helical" evidence="5">
    <location>
        <begin position="45"/>
        <end position="64"/>
    </location>
</feature>
<evidence type="ECO:0000256" key="3">
    <source>
        <dbReference type="ARBA" id="ARBA00022989"/>
    </source>
</evidence>
<keyword evidence="3 5" id="KW-1133">Transmembrane helix</keyword>
<evidence type="ECO:0000259" key="6">
    <source>
        <dbReference type="PROSITE" id="PS50850"/>
    </source>
</evidence>
<feature type="transmembrane region" description="Helical" evidence="5">
    <location>
        <begin position="167"/>
        <end position="186"/>
    </location>
</feature>
<dbReference type="InterPro" id="IPR020846">
    <property type="entry name" value="MFS_dom"/>
</dbReference>
<evidence type="ECO:0000256" key="4">
    <source>
        <dbReference type="ARBA" id="ARBA00023136"/>
    </source>
</evidence>
<feature type="transmembrane region" description="Helical" evidence="5">
    <location>
        <begin position="101"/>
        <end position="121"/>
    </location>
</feature>
<reference evidence="7 8" key="1">
    <citation type="submission" date="2018-05" db="EMBL/GenBank/DDBJ databases">
        <title>Genomic Encyclopedia of Type Strains, Phase IV (KMG-IV): sequencing the most valuable type-strain genomes for metagenomic binning, comparative biology and taxonomic classification.</title>
        <authorList>
            <person name="Goeker M."/>
        </authorList>
    </citation>
    <scope>NUCLEOTIDE SEQUENCE [LARGE SCALE GENOMIC DNA]</scope>
    <source>
        <strain evidence="7 8">DSM 44704</strain>
    </source>
</reference>
<evidence type="ECO:0000256" key="5">
    <source>
        <dbReference type="SAM" id="Phobius"/>
    </source>
</evidence>
<dbReference type="CDD" id="cd17393">
    <property type="entry name" value="MFS_MosC_like"/>
    <property type="match status" value="1"/>
</dbReference>
<dbReference type="EMBL" id="QJKF01000025">
    <property type="protein sequence ID" value="PXX54113.1"/>
    <property type="molecule type" value="Genomic_DNA"/>
</dbReference>
<name>A0A318JLI1_9NOCA</name>
<feature type="transmembrane region" description="Helical" evidence="5">
    <location>
        <begin position="239"/>
        <end position="264"/>
    </location>
</feature>
<feature type="transmembrane region" description="Helical" evidence="5">
    <location>
        <begin position="300"/>
        <end position="319"/>
    </location>
</feature>
<dbReference type="Gene3D" id="1.20.1250.20">
    <property type="entry name" value="MFS general substrate transporter like domains"/>
    <property type="match status" value="2"/>
</dbReference>
<keyword evidence="2 5" id="KW-0812">Transmembrane</keyword>
<dbReference type="InterPro" id="IPR051788">
    <property type="entry name" value="MFS_Transporter"/>
</dbReference>
<dbReference type="PANTHER" id="PTHR23514">
    <property type="entry name" value="BYPASS OF STOP CODON PROTEIN 6"/>
    <property type="match status" value="1"/>
</dbReference>
<dbReference type="PANTHER" id="PTHR23514:SF13">
    <property type="entry name" value="INNER MEMBRANE PROTEIN YBJJ"/>
    <property type="match status" value="1"/>
</dbReference>
<feature type="transmembrane region" description="Helical" evidence="5">
    <location>
        <begin position="16"/>
        <end position="33"/>
    </location>
</feature>
<feature type="transmembrane region" description="Helical" evidence="5">
    <location>
        <begin position="76"/>
        <end position="95"/>
    </location>
</feature>
<keyword evidence="4 5" id="KW-0472">Membrane</keyword>
<proteinExistence type="predicted"/>
<dbReference type="Proteomes" id="UP000247569">
    <property type="component" value="Unassembled WGS sequence"/>
</dbReference>
<comment type="caution">
    <text evidence="7">The sequence shown here is derived from an EMBL/GenBank/DDBJ whole genome shotgun (WGS) entry which is preliminary data.</text>
</comment>
<evidence type="ECO:0000313" key="7">
    <source>
        <dbReference type="EMBL" id="PXX54113.1"/>
    </source>
</evidence>
<feature type="transmembrane region" description="Helical" evidence="5">
    <location>
        <begin position="340"/>
        <end position="360"/>
    </location>
</feature>
<feature type="transmembrane region" description="Helical" evidence="5">
    <location>
        <begin position="133"/>
        <end position="155"/>
    </location>
</feature>
<evidence type="ECO:0000313" key="8">
    <source>
        <dbReference type="Proteomes" id="UP000247569"/>
    </source>
</evidence>
<comment type="subcellular location">
    <subcellularLocation>
        <location evidence="1">Cell membrane</location>
        <topology evidence="1">Multi-pass membrane protein</topology>
    </subcellularLocation>
</comment>
<dbReference type="GO" id="GO:0005886">
    <property type="term" value="C:plasma membrane"/>
    <property type="evidence" value="ECO:0007669"/>
    <property type="project" value="UniProtKB-SubCell"/>
</dbReference>
<evidence type="ECO:0000256" key="2">
    <source>
        <dbReference type="ARBA" id="ARBA00022692"/>
    </source>
</evidence>
<feature type="transmembrane region" description="Helical" evidence="5">
    <location>
        <begin position="366"/>
        <end position="383"/>
    </location>
</feature>
<feature type="transmembrane region" description="Helical" evidence="5">
    <location>
        <begin position="207"/>
        <end position="227"/>
    </location>
</feature>
<dbReference type="RefSeq" id="WP_040736730.1">
    <property type="nucleotide sequence ID" value="NZ_QJKF01000025.1"/>
</dbReference>
<dbReference type="InterPro" id="IPR011701">
    <property type="entry name" value="MFS"/>
</dbReference>
<dbReference type="InterPro" id="IPR036259">
    <property type="entry name" value="MFS_trans_sf"/>
</dbReference>
<feature type="domain" description="Major facilitator superfamily (MFS) profile" evidence="6">
    <location>
        <begin position="210"/>
        <end position="404"/>
    </location>
</feature>
<dbReference type="OrthoDB" id="151222at2"/>
<organism evidence="7 8">
    <name type="scientific">Nocardia tenerifensis</name>
    <dbReference type="NCBI Taxonomy" id="228006"/>
    <lineage>
        <taxon>Bacteria</taxon>
        <taxon>Bacillati</taxon>
        <taxon>Actinomycetota</taxon>
        <taxon>Actinomycetes</taxon>
        <taxon>Mycobacteriales</taxon>
        <taxon>Nocardiaceae</taxon>
        <taxon>Nocardia</taxon>
    </lineage>
</organism>
<sequence length="404" mass="41511">MSSIAPVLRGARRANSFAFGLQGFFFAVVLTQLPQQKDKFGLSDGLIVGSVVLVSLLAGGGSVAAERLALRWSSRATVRIGLLLIAITGTAVAFAPNTAVLLGTLGCYGIAVGIVDASTNMQAVFIQHGYGKVVLSSFYAAWSAGSITGALFVSGCEALDVTLRESLLTAAGIVLVIGLVLGPRLLGTQEAEAGPAEEMVEPPPVAFRAYLMFGIAMALVFAIDLAVGNWSALYLTDDLLASSATAALGLAAYQGTSLVARLTGDLFVRRFGPRRVVRTVASIGAVGLLIVIVAPGPIVAMIGFLIAGAGLPVIAPLCFSEAGRLTSGRGLDALIARLNVFNYAGTLVGGGVVGAVAAGFGHRIGFVIPLLFAATLIGLARVFHSRPDARKHPTSPDDHALLDT</sequence>
<keyword evidence="8" id="KW-1185">Reference proteome</keyword>
<dbReference type="PROSITE" id="PS50850">
    <property type="entry name" value="MFS"/>
    <property type="match status" value="1"/>
</dbReference>
<protein>
    <submittedName>
        <fullName evidence="7">MFS transporter</fullName>
    </submittedName>
</protein>
<dbReference type="GO" id="GO:0022857">
    <property type="term" value="F:transmembrane transporter activity"/>
    <property type="evidence" value="ECO:0007669"/>
    <property type="project" value="InterPro"/>
</dbReference>